<feature type="transmembrane region" description="Helical" evidence="1">
    <location>
        <begin position="20"/>
        <end position="38"/>
    </location>
</feature>
<protein>
    <submittedName>
        <fullName evidence="2">Uncharacterized protein</fullName>
    </submittedName>
</protein>
<dbReference type="Proteomes" id="UP000012329">
    <property type="component" value="Unassembled WGS sequence"/>
</dbReference>
<evidence type="ECO:0000313" key="3">
    <source>
        <dbReference type="Proteomes" id="UP000012329"/>
    </source>
</evidence>
<keyword evidence="1" id="KW-0472">Membrane</keyword>
<organism evidence="2 3">
    <name type="scientific">Leptospira interrogans str. 2002000626</name>
    <dbReference type="NCBI Taxonomy" id="996803"/>
    <lineage>
        <taxon>Bacteria</taxon>
        <taxon>Pseudomonadati</taxon>
        <taxon>Spirochaetota</taxon>
        <taxon>Spirochaetia</taxon>
        <taxon>Leptospirales</taxon>
        <taxon>Leptospiraceae</taxon>
        <taxon>Leptospira</taxon>
    </lineage>
</organism>
<comment type="caution">
    <text evidence="2">The sequence shown here is derived from an EMBL/GenBank/DDBJ whole genome shotgun (WGS) entry which is preliminary data.</text>
</comment>
<reference evidence="2 3" key="1">
    <citation type="submission" date="2013-02" db="EMBL/GenBank/DDBJ databases">
        <authorList>
            <person name="Harkins D.M."/>
            <person name="Durkin A.S."/>
            <person name="Brinkac L.M."/>
            <person name="Haft D.H."/>
            <person name="Selengut J.D."/>
            <person name="Sanka R."/>
            <person name="DePew J."/>
            <person name="Purushe J."/>
            <person name="Whelen A.C."/>
            <person name="Vinetz J.M."/>
            <person name="Sutton G.G."/>
            <person name="Nierman W.C."/>
            <person name="Fouts D.E."/>
        </authorList>
    </citation>
    <scope>NUCLEOTIDE SEQUENCE [LARGE SCALE GENOMIC DNA]</scope>
    <source>
        <strain evidence="2 3">2002000626</strain>
    </source>
</reference>
<proteinExistence type="predicted"/>
<name>A0A829DCZ0_LEPIR</name>
<keyword evidence="1" id="KW-0812">Transmembrane</keyword>
<keyword evidence="1" id="KW-1133">Transmembrane helix</keyword>
<evidence type="ECO:0000256" key="1">
    <source>
        <dbReference type="SAM" id="Phobius"/>
    </source>
</evidence>
<gene>
    <name evidence="2" type="ORF">LEP1GSC029_3987</name>
</gene>
<evidence type="ECO:0000313" key="2">
    <source>
        <dbReference type="EMBL" id="EMY06738.1"/>
    </source>
</evidence>
<accession>A0A829DCZ0</accession>
<dbReference type="AlphaFoldDB" id="A0A829DCZ0"/>
<sequence length="39" mass="4873">MNVFIDKIKYLFAVYRSLRLVFRILLPLIPFLILFYFYL</sequence>
<dbReference type="EMBL" id="AFJL02000022">
    <property type="protein sequence ID" value="EMY06738.1"/>
    <property type="molecule type" value="Genomic_DNA"/>
</dbReference>